<protein>
    <recommendedName>
        <fullName evidence="2">DUF7210 domain-containing protein</fullName>
    </recommendedName>
</protein>
<reference evidence="3 4" key="1">
    <citation type="submission" date="2015-01" db="EMBL/GenBank/DDBJ databases">
        <title>Genome sequence of Jeotgalibacillus alimentarius.</title>
        <authorList>
            <person name="Goh K.M."/>
            <person name="Chan K.-G."/>
            <person name="Yaakop A.S."/>
            <person name="Ee R."/>
            <person name="Gan H.M."/>
            <person name="Chan C.S."/>
        </authorList>
    </citation>
    <scope>NUCLEOTIDE SEQUENCE [LARGE SCALE GENOMIC DNA]</scope>
    <source>
        <strain evidence="3 4">YKJ-13</strain>
    </source>
</reference>
<dbReference type="InterPro" id="IPR055634">
    <property type="entry name" value="DUF7210"/>
</dbReference>
<name>A0A0C2VDB3_9BACL</name>
<dbReference type="Proteomes" id="UP000031950">
    <property type="component" value="Unassembled WGS sequence"/>
</dbReference>
<gene>
    <name evidence="3" type="ORF">KP77_25060</name>
</gene>
<dbReference type="PATRIC" id="fig|135826.4.peg.2497"/>
<sequence length="99" mass="10794">MDVKVSAVVKHNGKWFKSGDELKKIKKEDGKRLIDLGVGAEIEESEAEKKAREKAEKEAAAKAEAEAKQKAEEEAKAKEAADKKAAEEKAKADEAEKGK</sequence>
<evidence type="ECO:0000256" key="1">
    <source>
        <dbReference type="SAM" id="MobiDB-lite"/>
    </source>
</evidence>
<keyword evidence="4" id="KW-1185">Reference proteome</keyword>
<dbReference type="Pfam" id="PF23843">
    <property type="entry name" value="DUF7210"/>
    <property type="match status" value="1"/>
</dbReference>
<proteinExistence type="predicted"/>
<feature type="region of interest" description="Disordered" evidence="1">
    <location>
        <begin position="43"/>
        <end position="99"/>
    </location>
</feature>
<accession>A0A0C2VDB3</accession>
<evidence type="ECO:0000259" key="2">
    <source>
        <dbReference type="Pfam" id="PF23843"/>
    </source>
</evidence>
<dbReference type="RefSeq" id="WP_041123053.1">
    <property type="nucleotide sequence ID" value="NZ_JXRQ01000024.1"/>
</dbReference>
<organism evidence="3 4">
    <name type="scientific">Jeotgalibacillus alimentarius</name>
    <dbReference type="NCBI Taxonomy" id="135826"/>
    <lineage>
        <taxon>Bacteria</taxon>
        <taxon>Bacillati</taxon>
        <taxon>Bacillota</taxon>
        <taxon>Bacilli</taxon>
        <taxon>Bacillales</taxon>
        <taxon>Caryophanaceae</taxon>
        <taxon>Jeotgalibacillus</taxon>
    </lineage>
</organism>
<evidence type="ECO:0000313" key="3">
    <source>
        <dbReference type="EMBL" id="KIL46937.1"/>
    </source>
</evidence>
<feature type="domain" description="DUF7210" evidence="2">
    <location>
        <begin position="1"/>
        <end position="38"/>
    </location>
</feature>
<dbReference type="STRING" id="135826.KP77_25060"/>
<evidence type="ECO:0000313" key="4">
    <source>
        <dbReference type="Proteomes" id="UP000031950"/>
    </source>
</evidence>
<comment type="caution">
    <text evidence="3">The sequence shown here is derived from an EMBL/GenBank/DDBJ whole genome shotgun (WGS) entry which is preliminary data.</text>
</comment>
<feature type="compositionally biased region" description="Basic and acidic residues" evidence="1">
    <location>
        <begin position="47"/>
        <end position="99"/>
    </location>
</feature>
<dbReference type="EMBL" id="JXRQ01000024">
    <property type="protein sequence ID" value="KIL46937.1"/>
    <property type="molecule type" value="Genomic_DNA"/>
</dbReference>
<dbReference type="AlphaFoldDB" id="A0A0C2VDB3"/>